<dbReference type="EMBL" id="JBGEDP010000002">
    <property type="protein sequence ID" value="MEY8018993.1"/>
    <property type="molecule type" value="Genomic_DNA"/>
</dbReference>
<evidence type="ECO:0000313" key="3">
    <source>
        <dbReference type="Proteomes" id="UP001564760"/>
    </source>
</evidence>
<protein>
    <submittedName>
        <fullName evidence="2">Uncharacterized protein</fullName>
    </submittedName>
</protein>
<keyword evidence="1" id="KW-0175">Coiled coil</keyword>
<evidence type="ECO:0000313" key="2">
    <source>
        <dbReference type="EMBL" id="MEY8018993.1"/>
    </source>
</evidence>
<proteinExistence type="predicted"/>
<organism evidence="2 3">
    <name type="scientific">Mycobacterium servetii</name>
    <dbReference type="NCBI Taxonomy" id="3237418"/>
    <lineage>
        <taxon>Bacteria</taxon>
        <taxon>Bacillati</taxon>
        <taxon>Actinomycetota</taxon>
        <taxon>Actinomycetes</taxon>
        <taxon>Mycobacteriales</taxon>
        <taxon>Mycobacteriaceae</taxon>
        <taxon>Mycobacterium</taxon>
    </lineage>
</organism>
<keyword evidence="3" id="KW-1185">Reference proteome</keyword>
<name>A0ABV4C9Z3_9MYCO</name>
<dbReference type="RefSeq" id="WP_369742033.1">
    <property type="nucleotide sequence ID" value="NZ_JBGEDP010000002.1"/>
</dbReference>
<sequence length="200" mass="21808">MTTTDPIADKRRALASVRKRLATARNRLRQAHIEYTSTPDGACETYRRFELADGEDRAALRQIYLAGLSMADHEYQRRAELGHANESDGPLEALPLGSTQDPLVGLLVEHRVMGWVRSGPAALASGKVTVGLIRVLADGTSRRRIRLRCAVHSELGVFTETLATVVRQALADPHTRERLDEFLGATASPAITATAAQVSK</sequence>
<reference evidence="2 3" key="1">
    <citation type="submission" date="2024-08" db="EMBL/GenBank/DDBJ databases">
        <title>Mycobacterium servetensis sp. nov., a novel rapid-growing mycobacterial species recovered from a human patient in Zaragoza, Spain.</title>
        <authorList>
            <person name="Tristancho-Baro A.I."/>
            <person name="Buenestado-Serrano S."/>
            <person name="Garcia De Viedma D."/>
            <person name="Milagro-Beamonte A."/>
            <person name="Burillo N."/>
            <person name="Sanz S."/>
            <person name="Lopez-Calleja A.I."/>
            <person name="Penas-Utrilla D."/>
            <person name="Guardingo M."/>
            <person name="Garcia M.J."/>
            <person name="Vinuelas-Bayon J."/>
        </authorList>
    </citation>
    <scope>NUCLEOTIDE SEQUENCE [LARGE SCALE GENOMIC DNA]</scope>
    <source>
        <strain evidence="3">HUMS_12744610</strain>
    </source>
</reference>
<evidence type="ECO:0000256" key="1">
    <source>
        <dbReference type="SAM" id="Coils"/>
    </source>
</evidence>
<gene>
    <name evidence="2" type="ORF">AB8998_30545</name>
</gene>
<dbReference type="Proteomes" id="UP001564760">
    <property type="component" value="Unassembled WGS sequence"/>
</dbReference>
<accession>A0ABV4C9Z3</accession>
<feature type="coiled-coil region" evidence="1">
    <location>
        <begin position="7"/>
        <end position="34"/>
    </location>
</feature>
<comment type="caution">
    <text evidence="2">The sequence shown here is derived from an EMBL/GenBank/DDBJ whole genome shotgun (WGS) entry which is preliminary data.</text>
</comment>